<protein>
    <submittedName>
        <fullName evidence="11">Uncharacterized protein</fullName>
    </submittedName>
</protein>
<sequence>MRIIRRIPNTVLFNTIFVTVNILMASTRFSLSRSVHPILKRPPCSSSPRFAPKALLKSYPCPLWSSSFSFCLQTLHHSTSPYLSSSSFSFSSCSSFSPPSMASSFTVDDSIGSNPLLQDFDFPPFDIVEAKHVRPGIRALLKKVESGLDELEKTVEPSWPKLVEPLEKIVDRLTVVWGMVNHLKAVKDSAELRAAIEEVQPEKVKFQLRLGQSKPIYNAFKAIKESPDWQSLSEARKRIVDAQIKEAVLNGVSLEDDKREQFNKIEQELERLSRKFSENVLDATKKFEKLITYNKEIDGLPATALGLAAQTAVSKGHENATAENGPWMITLDAPSFVSVMQHARNRALREEVYRAYITRASSGDLDNTPIINQILKLRLEKAKLLNYNNYAEISMATKMATVDKAEELLEKIRSASWDAAVQGIMLNLVYFWLKRLAIFRSLIYHMNLFPQCLSI</sequence>
<dbReference type="GO" id="GO:0006508">
    <property type="term" value="P:proteolysis"/>
    <property type="evidence" value="ECO:0007669"/>
    <property type="project" value="UniProtKB-KW"/>
</dbReference>
<dbReference type="GO" id="GO:0006518">
    <property type="term" value="P:peptide metabolic process"/>
    <property type="evidence" value="ECO:0007669"/>
    <property type="project" value="TreeGrafter"/>
</dbReference>
<evidence type="ECO:0000256" key="2">
    <source>
        <dbReference type="ARBA" id="ARBA00022670"/>
    </source>
</evidence>
<dbReference type="GO" id="GO:0046872">
    <property type="term" value="F:metal ion binding"/>
    <property type="evidence" value="ECO:0007669"/>
    <property type="project" value="UniProtKB-UniRule"/>
</dbReference>
<dbReference type="Proteomes" id="UP000239757">
    <property type="component" value="Unassembled WGS sequence"/>
</dbReference>
<comment type="similarity">
    <text evidence="1 7">Belongs to the peptidase M3 family.</text>
</comment>
<dbReference type="InterPro" id="IPR001567">
    <property type="entry name" value="Pept_M3A_M3B_dom"/>
</dbReference>
<evidence type="ECO:0000313" key="11">
    <source>
        <dbReference type="EMBL" id="PPR92809.1"/>
    </source>
</evidence>
<keyword evidence="8" id="KW-0472">Membrane</keyword>
<comment type="cofactor">
    <cofactor evidence="7">
        <name>Zn(2+)</name>
        <dbReference type="ChEBI" id="CHEBI:29105"/>
    </cofactor>
    <text evidence="7">Binds 1 zinc ion.</text>
</comment>
<dbReference type="InterPro" id="IPR045666">
    <property type="entry name" value="OpdA_N"/>
</dbReference>
<evidence type="ECO:0000256" key="3">
    <source>
        <dbReference type="ARBA" id="ARBA00022723"/>
    </source>
</evidence>
<keyword evidence="6 7" id="KW-0482">Metalloprotease</keyword>
<keyword evidence="8" id="KW-1133">Transmembrane helix</keyword>
<dbReference type="PANTHER" id="PTHR11804:SF83">
    <property type="entry name" value="LD37516P"/>
    <property type="match status" value="1"/>
</dbReference>
<keyword evidence="3 7" id="KW-0479">Metal-binding</keyword>
<feature type="domain" description="Peptidase M3A/M3B catalytic" evidence="9">
    <location>
        <begin position="339"/>
        <end position="415"/>
    </location>
</feature>
<evidence type="ECO:0000256" key="7">
    <source>
        <dbReference type="RuleBase" id="RU003435"/>
    </source>
</evidence>
<evidence type="ECO:0000256" key="4">
    <source>
        <dbReference type="ARBA" id="ARBA00022801"/>
    </source>
</evidence>
<evidence type="ECO:0000256" key="6">
    <source>
        <dbReference type="ARBA" id="ARBA00023049"/>
    </source>
</evidence>
<dbReference type="Gene3D" id="1.20.1050.40">
    <property type="entry name" value="Endopeptidase. Chain P, domain 1"/>
    <property type="match status" value="1"/>
</dbReference>
<dbReference type="Pfam" id="PF01432">
    <property type="entry name" value="Peptidase_M3"/>
    <property type="match status" value="1"/>
</dbReference>
<feature type="domain" description="Oligopeptidase A N-terminal" evidence="10">
    <location>
        <begin position="137"/>
        <end position="259"/>
    </location>
</feature>
<dbReference type="InterPro" id="IPR024077">
    <property type="entry name" value="Neurolysin/TOP_dom2"/>
</dbReference>
<dbReference type="PANTHER" id="PTHR11804">
    <property type="entry name" value="PROTEASE M3 THIMET OLIGOPEPTIDASE-RELATED"/>
    <property type="match status" value="1"/>
</dbReference>
<evidence type="ECO:0000259" key="10">
    <source>
        <dbReference type="Pfam" id="PF19310"/>
    </source>
</evidence>
<dbReference type="GO" id="GO:0009507">
    <property type="term" value="C:chloroplast"/>
    <property type="evidence" value="ECO:0007669"/>
    <property type="project" value="TreeGrafter"/>
</dbReference>
<dbReference type="Pfam" id="PF19310">
    <property type="entry name" value="TOP_N"/>
    <property type="match status" value="1"/>
</dbReference>
<dbReference type="InterPro" id="IPR045090">
    <property type="entry name" value="Pept_M3A_M3B"/>
</dbReference>
<gene>
    <name evidence="11" type="ORF">GOBAR_AA27864</name>
</gene>
<dbReference type="OrthoDB" id="534666at2759"/>
<dbReference type="InterPro" id="IPR024080">
    <property type="entry name" value="Neurolysin/TOP_N"/>
</dbReference>
<keyword evidence="4 7" id="KW-0378">Hydrolase</keyword>
<keyword evidence="5 7" id="KW-0862">Zinc</keyword>
<dbReference type="Gene3D" id="1.10.1370.10">
    <property type="entry name" value="Neurolysin, domain 3"/>
    <property type="match status" value="1"/>
</dbReference>
<keyword evidence="8" id="KW-0812">Transmembrane</keyword>
<evidence type="ECO:0000256" key="5">
    <source>
        <dbReference type="ARBA" id="ARBA00022833"/>
    </source>
</evidence>
<dbReference type="GO" id="GO:0004222">
    <property type="term" value="F:metalloendopeptidase activity"/>
    <property type="evidence" value="ECO:0007669"/>
    <property type="project" value="InterPro"/>
</dbReference>
<evidence type="ECO:0000256" key="1">
    <source>
        <dbReference type="ARBA" id="ARBA00006040"/>
    </source>
</evidence>
<proteinExistence type="inferred from homology"/>
<organism evidence="11 12">
    <name type="scientific">Gossypium barbadense</name>
    <name type="common">Sea Island cotton</name>
    <name type="synonym">Hibiscus barbadensis</name>
    <dbReference type="NCBI Taxonomy" id="3634"/>
    <lineage>
        <taxon>Eukaryota</taxon>
        <taxon>Viridiplantae</taxon>
        <taxon>Streptophyta</taxon>
        <taxon>Embryophyta</taxon>
        <taxon>Tracheophyta</taxon>
        <taxon>Spermatophyta</taxon>
        <taxon>Magnoliopsida</taxon>
        <taxon>eudicotyledons</taxon>
        <taxon>Gunneridae</taxon>
        <taxon>Pentapetalae</taxon>
        <taxon>rosids</taxon>
        <taxon>malvids</taxon>
        <taxon>Malvales</taxon>
        <taxon>Malvaceae</taxon>
        <taxon>Malvoideae</taxon>
        <taxon>Gossypium</taxon>
    </lineage>
</organism>
<feature type="transmembrane region" description="Helical" evidence="8">
    <location>
        <begin position="12"/>
        <end position="31"/>
    </location>
</feature>
<dbReference type="EMBL" id="KZ666945">
    <property type="protein sequence ID" value="PPR92809.1"/>
    <property type="molecule type" value="Genomic_DNA"/>
</dbReference>
<evidence type="ECO:0000256" key="8">
    <source>
        <dbReference type="SAM" id="Phobius"/>
    </source>
</evidence>
<name>A0A2P5WNY3_GOSBA</name>
<dbReference type="AlphaFoldDB" id="A0A2P5WNY3"/>
<reference evidence="11 12" key="1">
    <citation type="submission" date="2015-01" db="EMBL/GenBank/DDBJ databases">
        <title>Genome of allotetraploid Gossypium barbadense reveals genomic plasticity and fiber elongation in cotton evolution.</title>
        <authorList>
            <person name="Chen X."/>
            <person name="Liu X."/>
            <person name="Zhao B."/>
            <person name="Zheng H."/>
            <person name="Hu Y."/>
            <person name="Lu G."/>
            <person name="Yang C."/>
            <person name="Chen J."/>
            <person name="Shan C."/>
            <person name="Zhang L."/>
            <person name="Zhou Y."/>
            <person name="Wang L."/>
            <person name="Guo W."/>
            <person name="Bai Y."/>
            <person name="Ruan J."/>
            <person name="Shangguan X."/>
            <person name="Mao Y."/>
            <person name="Jiang J."/>
            <person name="Zhu Y."/>
            <person name="Lei J."/>
            <person name="Kang H."/>
            <person name="Chen S."/>
            <person name="He X."/>
            <person name="Wang R."/>
            <person name="Wang Y."/>
            <person name="Chen J."/>
            <person name="Wang L."/>
            <person name="Yu S."/>
            <person name="Wang B."/>
            <person name="Wei J."/>
            <person name="Song S."/>
            <person name="Lu X."/>
            <person name="Gao Z."/>
            <person name="Gu W."/>
            <person name="Deng X."/>
            <person name="Ma D."/>
            <person name="Wang S."/>
            <person name="Liang W."/>
            <person name="Fang L."/>
            <person name="Cai C."/>
            <person name="Zhu X."/>
            <person name="Zhou B."/>
            <person name="Zhang Y."/>
            <person name="Chen Z."/>
            <person name="Xu S."/>
            <person name="Zhu R."/>
            <person name="Wang S."/>
            <person name="Zhang T."/>
            <person name="Zhao G."/>
        </authorList>
    </citation>
    <scope>NUCLEOTIDE SEQUENCE [LARGE SCALE GENOMIC DNA]</scope>
    <source>
        <strain evidence="12">cv. Xinhai21</strain>
        <tissue evidence="11">Leaf</tissue>
    </source>
</reference>
<accession>A0A2P5WNY3</accession>
<dbReference type="SUPFAM" id="SSF55486">
    <property type="entry name" value="Metalloproteases ('zincins'), catalytic domain"/>
    <property type="match status" value="1"/>
</dbReference>
<evidence type="ECO:0000313" key="12">
    <source>
        <dbReference type="Proteomes" id="UP000239757"/>
    </source>
</evidence>
<keyword evidence="2 7" id="KW-0645">Protease</keyword>
<evidence type="ECO:0000259" key="9">
    <source>
        <dbReference type="Pfam" id="PF01432"/>
    </source>
</evidence>